<name>A0ABW2AM12_9MICO</name>
<comment type="caution">
    <text evidence="3">The sequence shown here is derived from an EMBL/GenBank/DDBJ whole genome shotgun (WGS) entry which is preliminary data.</text>
</comment>
<feature type="compositionally biased region" description="Low complexity" evidence="1">
    <location>
        <begin position="25"/>
        <end position="51"/>
    </location>
</feature>
<evidence type="ECO:0000313" key="3">
    <source>
        <dbReference type="EMBL" id="MFC6707977.1"/>
    </source>
</evidence>
<accession>A0ABW2AM12</accession>
<gene>
    <name evidence="3" type="ORF">ACFQDH_22755</name>
</gene>
<organism evidence="3 4">
    <name type="scientific">Flexivirga alba</name>
    <dbReference type="NCBI Taxonomy" id="702742"/>
    <lineage>
        <taxon>Bacteria</taxon>
        <taxon>Bacillati</taxon>
        <taxon>Actinomycetota</taxon>
        <taxon>Actinomycetes</taxon>
        <taxon>Micrococcales</taxon>
        <taxon>Dermacoccaceae</taxon>
        <taxon>Flexivirga</taxon>
    </lineage>
</organism>
<feature type="chain" id="PRO_5046635881" description="DUF732 domain-containing protein" evidence="2">
    <location>
        <begin position="24"/>
        <end position="148"/>
    </location>
</feature>
<dbReference type="RefSeq" id="WP_382404640.1">
    <property type="nucleotide sequence ID" value="NZ_JBHSWH010000001.1"/>
</dbReference>
<evidence type="ECO:0000256" key="1">
    <source>
        <dbReference type="SAM" id="MobiDB-lite"/>
    </source>
</evidence>
<proteinExistence type="predicted"/>
<feature type="signal peptide" evidence="2">
    <location>
        <begin position="1"/>
        <end position="23"/>
    </location>
</feature>
<keyword evidence="2" id="KW-0732">Signal</keyword>
<sequence length="148" mass="14417">MRSLPAKQAATAALLLTLPLSLAACSSSTSDKGSTATPSAASSSAPTSTGGASTGGGSSDESGKPSKAQVAAGMTNYFVGKGVPRSLVNDVTNCVADKGYSQFSDATLRALKSGKVKELNPLDTGKLTKVTTTCLAGGSGGSLPSSVG</sequence>
<protein>
    <recommendedName>
        <fullName evidence="5">DUF732 domain-containing protein</fullName>
    </recommendedName>
</protein>
<reference evidence="4" key="1">
    <citation type="journal article" date="2019" name="Int. J. Syst. Evol. Microbiol.">
        <title>The Global Catalogue of Microorganisms (GCM) 10K type strain sequencing project: providing services to taxonomists for standard genome sequencing and annotation.</title>
        <authorList>
            <consortium name="The Broad Institute Genomics Platform"/>
            <consortium name="The Broad Institute Genome Sequencing Center for Infectious Disease"/>
            <person name="Wu L."/>
            <person name="Ma J."/>
        </authorList>
    </citation>
    <scope>NUCLEOTIDE SEQUENCE [LARGE SCALE GENOMIC DNA]</scope>
    <source>
        <strain evidence="4">CCUG 58127</strain>
    </source>
</reference>
<dbReference type="Proteomes" id="UP001596298">
    <property type="component" value="Unassembled WGS sequence"/>
</dbReference>
<evidence type="ECO:0000313" key="4">
    <source>
        <dbReference type="Proteomes" id="UP001596298"/>
    </source>
</evidence>
<keyword evidence="4" id="KW-1185">Reference proteome</keyword>
<evidence type="ECO:0000256" key="2">
    <source>
        <dbReference type="SAM" id="SignalP"/>
    </source>
</evidence>
<feature type="region of interest" description="Disordered" evidence="1">
    <location>
        <begin position="25"/>
        <end position="68"/>
    </location>
</feature>
<evidence type="ECO:0008006" key="5">
    <source>
        <dbReference type="Google" id="ProtNLM"/>
    </source>
</evidence>
<dbReference type="PROSITE" id="PS51257">
    <property type="entry name" value="PROKAR_LIPOPROTEIN"/>
    <property type="match status" value="1"/>
</dbReference>
<dbReference type="EMBL" id="JBHSWH010000001">
    <property type="protein sequence ID" value="MFC6707977.1"/>
    <property type="molecule type" value="Genomic_DNA"/>
</dbReference>